<accession>A0A382SSZ6</accession>
<protein>
    <submittedName>
        <fullName evidence="1">Uncharacterized protein</fullName>
    </submittedName>
</protein>
<sequence>PVCHITQLGRRWRWIFSLFSTKKEVKIEILESAIDR</sequence>
<dbReference type="AlphaFoldDB" id="A0A382SSZ6"/>
<evidence type="ECO:0000313" key="1">
    <source>
        <dbReference type="EMBL" id="SVD13039.1"/>
    </source>
</evidence>
<dbReference type="EMBL" id="UINC01131373">
    <property type="protein sequence ID" value="SVD13039.1"/>
    <property type="molecule type" value="Genomic_DNA"/>
</dbReference>
<gene>
    <name evidence="1" type="ORF">METZ01_LOCUS365893</name>
</gene>
<feature type="non-terminal residue" evidence="1">
    <location>
        <position position="1"/>
    </location>
</feature>
<reference evidence="1" key="1">
    <citation type="submission" date="2018-05" db="EMBL/GenBank/DDBJ databases">
        <authorList>
            <person name="Lanie J.A."/>
            <person name="Ng W.-L."/>
            <person name="Kazmierczak K.M."/>
            <person name="Andrzejewski T.M."/>
            <person name="Davidsen T.M."/>
            <person name="Wayne K.J."/>
            <person name="Tettelin H."/>
            <person name="Glass J.I."/>
            <person name="Rusch D."/>
            <person name="Podicherti R."/>
            <person name="Tsui H.-C.T."/>
            <person name="Winkler M.E."/>
        </authorList>
    </citation>
    <scope>NUCLEOTIDE SEQUENCE</scope>
</reference>
<organism evidence="1">
    <name type="scientific">marine metagenome</name>
    <dbReference type="NCBI Taxonomy" id="408172"/>
    <lineage>
        <taxon>unclassified sequences</taxon>
        <taxon>metagenomes</taxon>
        <taxon>ecological metagenomes</taxon>
    </lineage>
</organism>
<name>A0A382SSZ6_9ZZZZ</name>
<proteinExistence type="predicted"/>